<feature type="compositionally biased region" description="Basic and acidic residues" evidence="1">
    <location>
        <begin position="311"/>
        <end position="328"/>
    </location>
</feature>
<dbReference type="Proteomes" id="UP000431533">
    <property type="component" value="Unassembled WGS sequence"/>
</dbReference>
<comment type="caution">
    <text evidence="2">The sequence shown here is derived from an EMBL/GenBank/DDBJ whole genome shotgun (WGS) entry which is preliminary data.</text>
</comment>
<evidence type="ECO:0000313" key="2">
    <source>
        <dbReference type="EMBL" id="TVY23359.1"/>
    </source>
</evidence>
<dbReference type="OrthoDB" id="10259785at2759"/>
<name>A0A8H8QXV6_9HELO</name>
<feature type="compositionally biased region" description="Polar residues" evidence="1">
    <location>
        <begin position="224"/>
        <end position="234"/>
    </location>
</feature>
<evidence type="ECO:0000256" key="1">
    <source>
        <dbReference type="SAM" id="MobiDB-lite"/>
    </source>
</evidence>
<feature type="compositionally biased region" description="Polar residues" evidence="1">
    <location>
        <begin position="267"/>
        <end position="276"/>
    </location>
</feature>
<feature type="compositionally biased region" description="Basic and acidic residues" evidence="1">
    <location>
        <begin position="280"/>
        <end position="302"/>
    </location>
</feature>
<gene>
    <name evidence="2" type="ORF">LHYA1_G008204</name>
</gene>
<feature type="compositionally biased region" description="Polar residues" evidence="1">
    <location>
        <begin position="139"/>
        <end position="163"/>
    </location>
</feature>
<dbReference type="GeneID" id="41988402"/>
<accession>A0A8H8QXV6</accession>
<feature type="region of interest" description="Disordered" evidence="1">
    <location>
        <begin position="114"/>
        <end position="544"/>
    </location>
</feature>
<feature type="compositionally biased region" description="Polar residues" evidence="1">
    <location>
        <begin position="531"/>
        <end position="541"/>
    </location>
</feature>
<dbReference type="EMBL" id="QGMH01000186">
    <property type="protein sequence ID" value="TVY23359.1"/>
    <property type="molecule type" value="Genomic_DNA"/>
</dbReference>
<feature type="compositionally biased region" description="Basic and acidic residues" evidence="1">
    <location>
        <begin position="418"/>
        <end position="435"/>
    </location>
</feature>
<sequence>MESPQKHNINELLTQGFFTTRRGKSPSRPTAPTAPPRESSFLRTPSYEAPHDRSRSRTRRRLPPPPIVEEEAVSLAKEYSKTARRSSYDPPLRGIIDQVPIILEADVTKTEAARLQAQPIPKSTDDNPEKRFVLIPKSDTYSPNEEDGPNNSKGKNADKSQTLKAEVKRDEKKDTLPKPPITRRRSRLDLPSLETKLPKEIPPQYRRSASAYASTPKDHDETPKTQGSRPSESFLSPDVSRGKKDYFGSAPAPRQSAQDTFGGRAANGNNSSSRPVSPTVEKRHSGNLESYRSRHDTNEKVTKPQQFSEEYGSRRNERHTSTHSDRLSAGRSSRSSNRSSRHYHSSSSDEIADSDSDKEHKRYEHKSHKAIREEGGYDRHSHSPSRSNRSSIERKGTSKYNSPYASPKLSPSQIPKDQLFERSETFPSDRRRDTSRPVSPLSPSPDTPRTDRLNPLEASKSRPRSRSSAAAPRRQAAPLGLHPSLPIPIPIPSRVDLPGEIRKSPVTTQFDEQRSATARPPANPKPDWNPGTFQPPSNNLQKPVGSFRRYSEDMEKGSIAPLPSCPRTNYTRGRNDWLTLPNCPSFDICPSCFTSSIAPTDFRTHFVPAPRRPADAAVLCDFGSSPWYRIAWLLTLKEKRQNLKLFYGLANIAANEPPCLGKHEAARKWHSIIDPKTGSDIYNFDVCYSCVKSIEVLLPALKGIFVRTDSQSPSFRVCDLRFDSPRFIQYFDALEVTADRADYHDKDPDTRDLASLARRFAKLDECPQATDLVDKKWHFITQLPEFTVCPECYHEIVQPEVEDRKPIPLLFCKDPKRVNGKASCQLYSARMRGLFRTAVDADDYKLLASKARERRTVETAWKANLSELRRKERAGLDVRGEIRRVDDEWERWE</sequence>
<feature type="compositionally biased region" description="Basic and acidic residues" evidence="1">
    <location>
        <begin position="370"/>
        <end position="381"/>
    </location>
</feature>
<feature type="compositionally biased region" description="Basic and acidic residues" evidence="1">
    <location>
        <begin position="165"/>
        <end position="176"/>
    </location>
</feature>
<protein>
    <submittedName>
        <fullName evidence="2">Uncharacterized protein</fullName>
    </submittedName>
</protein>
<reference evidence="2 3" key="1">
    <citation type="submission" date="2018-05" db="EMBL/GenBank/DDBJ databases">
        <title>Genome sequencing and assembly of the regulated plant pathogen Lachnellula willkommii and related sister species for the development of diagnostic species identification markers.</title>
        <authorList>
            <person name="Giroux E."/>
            <person name="Bilodeau G."/>
        </authorList>
    </citation>
    <scope>NUCLEOTIDE SEQUENCE [LARGE SCALE GENOMIC DNA]</scope>
    <source>
        <strain evidence="2 3">CBS 185.66</strain>
    </source>
</reference>
<evidence type="ECO:0000313" key="3">
    <source>
        <dbReference type="Proteomes" id="UP000431533"/>
    </source>
</evidence>
<dbReference type="RefSeq" id="XP_031002147.1">
    <property type="nucleotide sequence ID" value="XM_031153124.1"/>
</dbReference>
<feature type="region of interest" description="Disordered" evidence="1">
    <location>
        <begin position="1"/>
        <end position="92"/>
    </location>
</feature>
<feature type="compositionally biased region" description="Polar residues" evidence="1">
    <location>
        <begin position="398"/>
        <end position="415"/>
    </location>
</feature>
<keyword evidence="3" id="KW-1185">Reference proteome</keyword>
<organism evidence="2 3">
    <name type="scientific">Lachnellula hyalina</name>
    <dbReference type="NCBI Taxonomy" id="1316788"/>
    <lineage>
        <taxon>Eukaryota</taxon>
        <taxon>Fungi</taxon>
        <taxon>Dikarya</taxon>
        <taxon>Ascomycota</taxon>
        <taxon>Pezizomycotina</taxon>
        <taxon>Leotiomycetes</taxon>
        <taxon>Helotiales</taxon>
        <taxon>Lachnaceae</taxon>
        <taxon>Lachnellula</taxon>
    </lineage>
</organism>
<feature type="compositionally biased region" description="Basic and acidic residues" evidence="1">
    <location>
        <begin position="123"/>
        <end position="132"/>
    </location>
</feature>
<proteinExistence type="predicted"/>
<feature type="compositionally biased region" description="Low complexity" evidence="1">
    <location>
        <begin position="329"/>
        <end position="338"/>
    </location>
</feature>
<feature type="compositionally biased region" description="Low complexity" evidence="1">
    <location>
        <begin position="466"/>
        <end position="484"/>
    </location>
</feature>
<dbReference type="AlphaFoldDB" id="A0A8H8QXV6"/>